<dbReference type="HOGENOM" id="CLU_195057_0_0_9"/>
<keyword evidence="1" id="KW-0472">Membrane</keyword>
<dbReference type="KEGG" id="pbj:VN24_01480"/>
<protein>
    <submittedName>
        <fullName evidence="2">Uncharacterized protein</fullName>
    </submittedName>
</protein>
<dbReference type="STRING" id="1126833.VN24_01480"/>
<name>A0A0D5NDR7_9BACL</name>
<dbReference type="OrthoDB" id="2939921at2"/>
<dbReference type="EMBL" id="CP011058">
    <property type="protein sequence ID" value="AJY73539.1"/>
    <property type="molecule type" value="Genomic_DNA"/>
</dbReference>
<keyword evidence="1" id="KW-1133">Transmembrane helix</keyword>
<keyword evidence="3" id="KW-1185">Reference proteome</keyword>
<reference evidence="2 3" key="1">
    <citation type="journal article" date="2015" name="J. Biotechnol.">
        <title>Complete genome sequence of Paenibacillus beijingensis 7188(T) (=DSM 24997(T)), a novel rhizobacterium from jujube garden soil.</title>
        <authorList>
            <person name="Kwak Y."/>
            <person name="Shin J.H."/>
        </authorList>
    </citation>
    <scope>NUCLEOTIDE SEQUENCE [LARGE SCALE GENOMIC DNA]</scope>
    <source>
        <strain evidence="2 3">DSM 24997</strain>
    </source>
</reference>
<evidence type="ECO:0000256" key="1">
    <source>
        <dbReference type="SAM" id="Phobius"/>
    </source>
</evidence>
<dbReference type="RefSeq" id="WP_045668974.1">
    <property type="nucleotide sequence ID" value="NZ_CP011058.1"/>
</dbReference>
<dbReference type="Proteomes" id="UP000032633">
    <property type="component" value="Chromosome"/>
</dbReference>
<feature type="transmembrane region" description="Helical" evidence="1">
    <location>
        <begin position="33"/>
        <end position="50"/>
    </location>
</feature>
<dbReference type="AlphaFoldDB" id="A0A0D5NDR7"/>
<evidence type="ECO:0000313" key="3">
    <source>
        <dbReference type="Proteomes" id="UP000032633"/>
    </source>
</evidence>
<accession>A0A0D5NDR7</accession>
<dbReference type="PATRIC" id="fig|1126833.4.peg.331"/>
<sequence>MSASIVYLLLLFTAMVAYDFSKWKQACLRDRLAYGALILPMLYLGILYVTEMPWPNLDELVHFFFAEPAKRIVETVKLPS</sequence>
<organism evidence="2 3">
    <name type="scientific">Paenibacillus beijingensis</name>
    <dbReference type="NCBI Taxonomy" id="1126833"/>
    <lineage>
        <taxon>Bacteria</taxon>
        <taxon>Bacillati</taxon>
        <taxon>Bacillota</taxon>
        <taxon>Bacilli</taxon>
        <taxon>Bacillales</taxon>
        <taxon>Paenibacillaceae</taxon>
        <taxon>Paenibacillus</taxon>
    </lineage>
</organism>
<reference evidence="3" key="2">
    <citation type="submission" date="2015-03" db="EMBL/GenBank/DDBJ databases">
        <title>Genome sequence of Paenibacillus beijingensis strain DSM 24997T.</title>
        <authorList>
            <person name="Kwak Y."/>
            <person name="Shin J.-H."/>
        </authorList>
    </citation>
    <scope>NUCLEOTIDE SEQUENCE [LARGE SCALE GENOMIC DNA]</scope>
    <source>
        <strain evidence="3">DSM 24997</strain>
    </source>
</reference>
<keyword evidence="1" id="KW-0812">Transmembrane</keyword>
<gene>
    <name evidence="2" type="ORF">VN24_01480</name>
</gene>
<proteinExistence type="predicted"/>
<evidence type="ECO:0000313" key="2">
    <source>
        <dbReference type="EMBL" id="AJY73539.1"/>
    </source>
</evidence>